<name>A0A6G1E2R6_9ORYZ</name>
<evidence type="ECO:0000256" key="1">
    <source>
        <dbReference type="ARBA" id="ARBA00009295"/>
    </source>
</evidence>
<gene>
    <name evidence="3" type="ORF">E2562_027643</name>
</gene>
<dbReference type="PANTHER" id="PTHR19353">
    <property type="entry name" value="FATTY ACID DESATURASE 2"/>
    <property type="match status" value="1"/>
</dbReference>
<dbReference type="EMBL" id="SPHZ02000005">
    <property type="protein sequence ID" value="KAF0919007.1"/>
    <property type="molecule type" value="Genomic_DNA"/>
</dbReference>
<evidence type="ECO:0000313" key="4">
    <source>
        <dbReference type="Proteomes" id="UP000479710"/>
    </source>
</evidence>
<comment type="caution">
    <text evidence="3">The sequence shown here is derived from an EMBL/GenBank/DDBJ whole genome shotgun (WGS) entry which is preliminary data.</text>
</comment>
<comment type="similarity">
    <text evidence="1">Belongs to the fatty acid desaturase type 1 family.</text>
</comment>
<dbReference type="GO" id="GO:0006629">
    <property type="term" value="P:lipid metabolic process"/>
    <property type="evidence" value="ECO:0007669"/>
    <property type="project" value="InterPro"/>
</dbReference>
<dbReference type="OrthoDB" id="260091at2759"/>
<proteinExistence type="inferred from homology"/>
<dbReference type="GO" id="GO:0016717">
    <property type="term" value="F:oxidoreductase activity, acting on paired donors, with oxidation of a pair of donors resulting in the reduction of molecular oxygen to two molecules of water"/>
    <property type="evidence" value="ECO:0007669"/>
    <property type="project" value="TreeGrafter"/>
</dbReference>
<accession>A0A6G1E2R6</accession>
<organism evidence="3 4">
    <name type="scientific">Oryza meyeriana var. granulata</name>
    <dbReference type="NCBI Taxonomy" id="110450"/>
    <lineage>
        <taxon>Eukaryota</taxon>
        <taxon>Viridiplantae</taxon>
        <taxon>Streptophyta</taxon>
        <taxon>Embryophyta</taxon>
        <taxon>Tracheophyta</taxon>
        <taxon>Spermatophyta</taxon>
        <taxon>Magnoliopsida</taxon>
        <taxon>Liliopsida</taxon>
        <taxon>Poales</taxon>
        <taxon>Poaceae</taxon>
        <taxon>BOP clade</taxon>
        <taxon>Oryzoideae</taxon>
        <taxon>Oryzeae</taxon>
        <taxon>Oryzinae</taxon>
        <taxon>Oryza</taxon>
        <taxon>Oryza meyeriana</taxon>
    </lineage>
</organism>
<dbReference type="InterPro" id="IPR005804">
    <property type="entry name" value="FA_desaturase_dom"/>
</dbReference>
<protein>
    <recommendedName>
        <fullName evidence="2">Fatty acid desaturase domain-containing protein</fullName>
    </recommendedName>
</protein>
<dbReference type="Pfam" id="PF00487">
    <property type="entry name" value="FA_desaturase"/>
    <property type="match status" value="1"/>
</dbReference>
<dbReference type="InterPro" id="IPR012171">
    <property type="entry name" value="Fatty_acid_desaturase"/>
</dbReference>
<dbReference type="Proteomes" id="UP000479710">
    <property type="component" value="Unassembled WGS sequence"/>
</dbReference>
<sequence>MRFDAAARLLVSLSYQHWTFYPVMCVARVNLFAQSLLLLLCDTRARVPGRAAEHAGVAVFWAWYPWLVSRLPGGAAERAAFVATRGTLDVACPPWMDWFHGGLQFQVERHLFPRLPRCHLLAVAPLVRALCAKHGLPYQRCGFWEANVHTLRTLRDAAVQARAVVAAAGRRPRISSGRPSIPMADIDNGALIHGVFSIGQWLRI</sequence>
<dbReference type="GO" id="GO:0016020">
    <property type="term" value="C:membrane"/>
    <property type="evidence" value="ECO:0007669"/>
    <property type="project" value="TreeGrafter"/>
</dbReference>
<feature type="domain" description="Fatty acid desaturase" evidence="2">
    <location>
        <begin position="24"/>
        <end position="139"/>
    </location>
</feature>
<dbReference type="PANTHER" id="PTHR19353:SF67">
    <property type="entry name" value="CYTOCHROME B5 HEME-BINDING DOMAIN-CONTAINING PROTEIN"/>
    <property type="match status" value="1"/>
</dbReference>
<keyword evidence="4" id="KW-1185">Reference proteome</keyword>
<evidence type="ECO:0000313" key="3">
    <source>
        <dbReference type="EMBL" id="KAF0919007.1"/>
    </source>
</evidence>
<reference evidence="3 4" key="1">
    <citation type="submission" date="2019-11" db="EMBL/GenBank/DDBJ databases">
        <title>Whole genome sequence of Oryza granulata.</title>
        <authorList>
            <person name="Li W."/>
        </authorList>
    </citation>
    <scope>NUCLEOTIDE SEQUENCE [LARGE SCALE GENOMIC DNA]</scope>
    <source>
        <strain evidence="4">cv. Menghai</strain>
        <tissue evidence="3">Leaf</tissue>
    </source>
</reference>
<dbReference type="AlphaFoldDB" id="A0A6G1E2R6"/>
<evidence type="ECO:0000259" key="2">
    <source>
        <dbReference type="Pfam" id="PF00487"/>
    </source>
</evidence>